<sequence>MEECEIGRSEDISNGERENEFIGRTPGISSGAAGNRQESGDILRSGRKSAEGQIYQREEVNISRTPGISSGEWMNRQEDPHITSTADRSVRSGSSEDHAPYVYFIQVTNLPI</sequence>
<name>A0ABV7CT47_9BACI</name>
<accession>A0ABV7CT47</accession>
<evidence type="ECO:0000256" key="1">
    <source>
        <dbReference type="SAM" id="MobiDB-lite"/>
    </source>
</evidence>
<organism evidence="2 3">
    <name type="scientific">Virgibacillus xinjiangensis</name>
    <dbReference type="NCBI Taxonomy" id="393090"/>
    <lineage>
        <taxon>Bacteria</taxon>
        <taxon>Bacillati</taxon>
        <taxon>Bacillota</taxon>
        <taxon>Bacilli</taxon>
        <taxon>Bacillales</taxon>
        <taxon>Bacillaceae</taxon>
        <taxon>Virgibacillus</taxon>
    </lineage>
</organism>
<gene>
    <name evidence="2" type="ORF">ACFOGI_04085</name>
</gene>
<dbReference type="Proteomes" id="UP001595279">
    <property type="component" value="Unassembled WGS sequence"/>
</dbReference>
<feature type="region of interest" description="Disordered" evidence="1">
    <location>
        <begin position="1"/>
        <end position="98"/>
    </location>
</feature>
<dbReference type="RefSeq" id="WP_390268823.1">
    <property type="nucleotide sequence ID" value="NZ_JBHRSA010000012.1"/>
</dbReference>
<feature type="compositionally biased region" description="Basic and acidic residues" evidence="1">
    <location>
        <begin position="88"/>
        <end position="98"/>
    </location>
</feature>
<comment type="caution">
    <text evidence="2">The sequence shown here is derived from an EMBL/GenBank/DDBJ whole genome shotgun (WGS) entry which is preliminary data.</text>
</comment>
<keyword evidence="3" id="KW-1185">Reference proteome</keyword>
<reference evidence="3" key="1">
    <citation type="journal article" date="2019" name="Int. J. Syst. Evol. Microbiol.">
        <title>The Global Catalogue of Microorganisms (GCM) 10K type strain sequencing project: providing services to taxonomists for standard genome sequencing and annotation.</title>
        <authorList>
            <consortium name="The Broad Institute Genomics Platform"/>
            <consortium name="The Broad Institute Genome Sequencing Center for Infectious Disease"/>
            <person name="Wu L."/>
            <person name="Ma J."/>
        </authorList>
    </citation>
    <scope>NUCLEOTIDE SEQUENCE [LARGE SCALE GENOMIC DNA]</scope>
    <source>
        <strain evidence="3">KCTC 13128</strain>
    </source>
</reference>
<proteinExistence type="predicted"/>
<protein>
    <submittedName>
        <fullName evidence="2">Uncharacterized protein</fullName>
    </submittedName>
</protein>
<feature type="compositionally biased region" description="Basic and acidic residues" evidence="1">
    <location>
        <begin position="1"/>
        <end position="21"/>
    </location>
</feature>
<evidence type="ECO:0000313" key="3">
    <source>
        <dbReference type="Proteomes" id="UP001595279"/>
    </source>
</evidence>
<evidence type="ECO:0000313" key="2">
    <source>
        <dbReference type="EMBL" id="MFC3039419.1"/>
    </source>
</evidence>
<dbReference type="EMBL" id="JBHRSA010000012">
    <property type="protein sequence ID" value="MFC3039419.1"/>
    <property type="molecule type" value="Genomic_DNA"/>
</dbReference>